<accession>A0A3N1UU43</accession>
<dbReference type="PROSITE" id="PS51186">
    <property type="entry name" value="GNAT"/>
    <property type="match status" value="1"/>
</dbReference>
<proteinExistence type="predicted"/>
<dbReference type="InterPro" id="IPR016181">
    <property type="entry name" value="Acyl_CoA_acyltransferase"/>
</dbReference>
<dbReference type="Proteomes" id="UP000276223">
    <property type="component" value="Unassembled WGS sequence"/>
</dbReference>
<evidence type="ECO:0000259" key="2">
    <source>
        <dbReference type="PROSITE" id="PS51186"/>
    </source>
</evidence>
<feature type="domain" description="N-acetyltransferase" evidence="2">
    <location>
        <begin position="22"/>
        <end position="175"/>
    </location>
</feature>
<dbReference type="InterPro" id="IPR000182">
    <property type="entry name" value="GNAT_dom"/>
</dbReference>
<keyword evidence="3" id="KW-0689">Ribosomal protein</keyword>
<dbReference type="AlphaFoldDB" id="A0A3N1UU43"/>
<dbReference type="EMBL" id="RJVA01000011">
    <property type="protein sequence ID" value="ROQ93238.1"/>
    <property type="molecule type" value="Genomic_DNA"/>
</dbReference>
<dbReference type="OrthoDB" id="5506158at2"/>
<sequence length="197" mass="22613">MEKDIRQQPSTVSAPKKKRAPVTIRHMEIDDLAEVFHLGEELFTADRVPNLYRTWDPFEVVSFYVSDWDYCFVAEMDDSIVGFALGTTISKPRSAWKYAHLVWLGVRGDLRRSHVAERLFDHFKETVMEEGARILFVDSEAHNETALAFFKKMGFGNPREHIYLSLNLSERLKKARSDLRPSKKRQSAAPASSPPSP</sequence>
<keyword evidence="3" id="KW-0687">Ribonucleoprotein</keyword>
<dbReference type="CDD" id="cd04301">
    <property type="entry name" value="NAT_SF"/>
    <property type="match status" value="1"/>
</dbReference>
<gene>
    <name evidence="3" type="ORF">EDC27_1246</name>
</gene>
<organism evidence="3 4">
    <name type="scientific">Desulfosoma caldarium</name>
    <dbReference type="NCBI Taxonomy" id="610254"/>
    <lineage>
        <taxon>Bacteria</taxon>
        <taxon>Pseudomonadati</taxon>
        <taxon>Thermodesulfobacteriota</taxon>
        <taxon>Syntrophobacteria</taxon>
        <taxon>Syntrophobacterales</taxon>
        <taxon>Syntrophobacteraceae</taxon>
        <taxon>Desulfosoma</taxon>
    </lineage>
</organism>
<name>A0A3N1UU43_9BACT</name>
<dbReference type="SUPFAM" id="SSF55729">
    <property type="entry name" value="Acyl-CoA N-acyltransferases (Nat)"/>
    <property type="match status" value="1"/>
</dbReference>
<dbReference type="Gene3D" id="3.40.630.30">
    <property type="match status" value="1"/>
</dbReference>
<evidence type="ECO:0000256" key="1">
    <source>
        <dbReference type="SAM" id="MobiDB-lite"/>
    </source>
</evidence>
<protein>
    <submittedName>
        <fullName evidence="3">Ribosomal protein S18 acetylase RimI-like enzyme</fullName>
    </submittedName>
</protein>
<dbReference type="GO" id="GO:0016747">
    <property type="term" value="F:acyltransferase activity, transferring groups other than amino-acyl groups"/>
    <property type="evidence" value="ECO:0007669"/>
    <property type="project" value="InterPro"/>
</dbReference>
<dbReference type="GO" id="GO:0005840">
    <property type="term" value="C:ribosome"/>
    <property type="evidence" value="ECO:0007669"/>
    <property type="project" value="UniProtKB-KW"/>
</dbReference>
<evidence type="ECO:0000313" key="3">
    <source>
        <dbReference type="EMBL" id="ROQ93238.1"/>
    </source>
</evidence>
<evidence type="ECO:0000313" key="4">
    <source>
        <dbReference type="Proteomes" id="UP000276223"/>
    </source>
</evidence>
<comment type="caution">
    <text evidence="3">The sequence shown here is derived from an EMBL/GenBank/DDBJ whole genome shotgun (WGS) entry which is preliminary data.</text>
</comment>
<keyword evidence="4" id="KW-1185">Reference proteome</keyword>
<reference evidence="3 4" key="1">
    <citation type="submission" date="2018-11" db="EMBL/GenBank/DDBJ databases">
        <title>Genomic Encyclopedia of Type Strains, Phase IV (KMG-IV): sequencing the most valuable type-strain genomes for metagenomic binning, comparative biology and taxonomic classification.</title>
        <authorList>
            <person name="Goeker M."/>
        </authorList>
    </citation>
    <scope>NUCLEOTIDE SEQUENCE [LARGE SCALE GENOMIC DNA]</scope>
    <source>
        <strain evidence="3 4">DSM 22027</strain>
    </source>
</reference>
<feature type="region of interest" description="Disordered" evidence="1">
    <location>
        <begin position="174"/>
        <end position="197"/>
    </location>
</feature>
<dbReference type="Pfam" id="PF00583">
    <property type="entry name" value="Acetyltransf_1"/>
    <property type="match status" value="1"/>
</dbReference>
<dbReference type="RefSeq" id="WP_123289761.1">
    <property type="nucleotide sequence ID" value="NZ_RJVA01000011.1"/>
</dbReference>